<dbReference type="AlphaFoldDB" id="A0A1H6C0F1"/>
<name>A0A1H6C0F1_9HYPH</name>
<dbReference type="InterPro" id="IPR014710">
    <property type="entry name" value="RmlC-like_jellyroll"/>
</dbReference>
<evidence type="ECO:0000259" key="1">
    <source>
        <dbReference type="Pfam" id="PF07883"/>
    </source>
</evidence>
<dbReference type="InterPro" id="IPR013096">
    <property type="entry name" value="Cupin_2"/>
</dbReference>
<keyword evidence="3" id="KW-1185">Reference proteome</keyword>
<dbReference type="CDD" id="cd02222">
    <property type="entry name" value="cupin_TM1459-like"/>
    <property type="match status" value="1"/>
</dbReference>
<dbReference type="Proteomes" id="UP000236743">
    <property type="component" value="Unassembled WGS sequence"/>
</dbReference>
<dbReference type="RefSeq" id="WP_103874203.1">
    <property type="nucleotide sequence ID" value="NZ_FNUY01000008.1"/>
</dbReference>
<sequence>MVEKLGHEGGKEPEAALRRRVGEFAWGGVERLPYKESDAALFKGISRQILFSQAGMAGELRYFEIEPGGFSTLERHAHLHGVMIIRGSGRCLVGTQVQEIGPFDLITIPAWTWHQFRTAPGEALGFLCLVDAIRDKPALPTPDELAVLKTVPEIAAFLRS</sequence>
<dbReference type="Pfam" id="PF07883">
    <property type="entry name" value="Cupin_2"/>
    <property type="match status" value="1"/>
</dbReference>
<dbReference type="OrthoDB" id="1551122at2"/>
<evidence type="ECO:0000313" key="2">
    <source>
        <dbReference type="EMBL" id="SEG66353.1"/>
    </source>
</evidence>
<feature type="domain" description="Cupin type-2" evidence="1">
    <location>
        <begin position="62"/>
        <end position="128"/>
    </location>
</feature>
<proteinExistence type="predicted"/>
<evidence type="ECO:0000313" key="3">
    <source>
        <dbReference type="Proteomes" id="UP000236743"/>
    </source>
</evidence>
<dbReference type="Gene3D" id="2.60.120.10">
    <property type="entry name" value="Jelly Rolls"/>
    <property type="match status" value="1"/>
</dbReference>
<dbReference type="InterPro" id="IPR011051">
    <property type="entry name" value="RmlC_Cupin_sf"/>
</dbReference>
<reference evidence="2 3" key="1">
    <citation type="submission" date="2016-10" db="EMBL/GenBank/DDBJ databases">
        <authorList>
            <person name="de Groot N.N."/>
        </authorList>
    </citation>
    <scope>NUCLEOTIDE SEQUENCE [LARGE SCALE GENOMIC DNA]</scope>
    <source>
        <strain evidence="2 3">DSM 26656</strain>
    </source>
</reference>
<dbReference type="SUPFAM" id="SSF51182">
    <property type="entry name" value="RmlC-like cupins"/>
    <property type="match status" value="1"/>
</dbReference>
<protein>
    <submittedName>
        <fullName evidence="2">Cupin domain protein</fullName>
    </submittedName>
</protein>
<dbReference type="EMBL" id="FNUY01000008">
    <property type="protein sequence ID" value="SEG66353.1"/>
    <property type="molecule type" value="Genomic_DNA"/>
</dbReference>
<organism evidence="2 3">
    <name type="scientific">Bosea lathyri</name>
    <dbReference type="NCBI Taxonomy" id="1036778"/>
    <lineage>
        <taxon>Bacteria</taxon>
        <taxon>Pseudomonadati</taxon>
        <taxon>Pseudomonadota</taxon>
        <taxon>Alphaproteobacteria</taxon>
        <taxon>Hyphomicrobiales</taxon>
        <taxon>Boseaceae</taxon>
        <taxon>Bosea</taxon>
    </lineage>
</organism>
<accession>A0A1H6C0F1</accession>
<gene>
    <name evidence="2" type="ORF">SAMN04488115_108260</name>
</gene>